<dbReference type="Proteomes" id="UP000286402">
    <property type="component" value="Unassembled WGS sequence"/>
</dbReference>
<dbReference type="AlphaFoldDB" id="A0A420G0G1"/>
<keyword evidence="5 7" id="KW-0472">Membrane</keyword>
<evidence type="ECO:0008006" key="12">
    <source>
        <dbReference type="Google" id="ProtNLM"/>
    </source>
</evidence>
<evidence type="ECO:0000313" key="11">
    <source>
        <dbReference type="Proteomes" id="UP000286402"/>
    </source>
</evidence>
<dbReference type="GO" id="GO:0009279">
    <property type="term" value="C:cell outer membrane"/>
    <property type="evidence" value="ECO:0007669"/>
    <property type="project" value="UniProtKB-SubCell"/>
</dbReference>
<evidence type="ECO:0000259" key="9">
    <source>
        <dbReference type="Pfam" id="PF07715"/>
    </source>
</evidence>
<keyword evidence="11" id="KW-1185">Reference proteome</keyword>
<protein>
    <recommendedName>
        <fullName evidence="12">TonB-linked SusC/RagA family outer membrane protein</fullName>
    </recommendedName>
</protein>
<dbReference type="Gene3D" id="2.170.130.10">
    <property type="entry name" value="TonB-dependent receptor, plug domain"/>
    <property type="match status" value="1"/>
</dbReference>
<evidence type="ECO:0000256" key="7">
    <source>
        <dbReference type="PROSITE-ProRule" id="PRU01360"/>
    </source>
</evidence>
<dbReference type="InterPro" id="IPR023997">
    <property type="entry name" value="TonB-dep_OMP_SusC/RagA_CS"/>
</dbReference>
<feature type="domain" description="TonB-dependent receptor plug" evidence="9">
    <location>
        <begin position="236"/>
        <end position="334"/>
    </location>
</feature>
<evidence type="ECO:0000256" key="4">
    <source>
        <dbReference type="ARBA" id="ARBA00022692"/>
    </source>
</evidence>
<dbReference type="Pfam" id="PF07715">
    <property type="entry name" value="Plug"/>
    <property type="match status" value="1"/>
</dbReference>
<reference evidence="10 11" key="1">
    <citation type="submission" date="2016-07" db="EMBL/GenBank/DDBJ databases">
        <title>Genome analysis of Sphingobacterium siyangense T12B17.</title>
        <authorList>
            <person name="Xu D."/>
            <person name="Su Y."/>
            <person name="Zheng S."/>
        </authorList>
    </citation>
    <scope>NUCLEOTIDE SEQUENCE [LARGE SCALE GENOMIC DNA]</scope>
    <source>
        <strain evidence="10 11">T12B17</strain>
    </source>
</reference>
<dbReference type="InterPro" id="IPR036942">
    <property type="entry name" value="Beta-barrel_TonB_sf"/>
</dbReference>
<feature type="domain" description="Secretin/TonB short N-terminal" evidence="8">
    <location>
        <begin position="68"/>
        <end position="117"/>
    </location>
</feature>
<dbReference type="InterPro" id="IPR023996">
    <property type="entry name" value="TonB-dep_OMP_SusC/RagA"/>
</dbReference>
<dbReference type="InterPro" id="IPR008969">
    <property type="entry name" value="CarboxyPept-like_regulatory"/>
</dbReference>
<dbReference type="NCBIfam" id="TIGR04057">
    <property type="entry name" value="SusC_RagA_signa"/>
    <property type="match status" value="1"/>
</dbReference>
<comment type="similarity">
    <text evidence="7">Belongs to the TonB-dependent receptor family.</text>
</comment>
<evidence type="ECO:0000256" key="3">
    <source>
        <dbReference type="ARBA" id="ARBA00022452"/>
    </source>
</evidence>
<comment type="caution">
    <text evidence="10">The sequence shown here is derived from an EMBL/GenBank/DDBJ whole genome shotgun (WGS) entry which is preliminary data.</text>
</comment>
<accession>A0A420G0G1</accession>
<dbReference type="PROSITE" id="PS52016">
    <property type="entry name" value="TONB_DEPENDENT_REC_3"/>
    <property type="match status" value="1"/>
</dbReference>
<comment type="subcellular location">
    <subcellularLocation>
        <location evidence="1 7">Cell outer membrane</location>
        <topology evidence="1 7">Multi-pass membrane protein</topology>
    </subcellularLocation>
</comment>
<dbReference type="InterPro" id="IPR037066">
    <property type="entry name" value="Plug_dom_sf"/>
</dbReference>
<keyword evidence="6 7" id="KW-0998">Cell outer membrane</keyword>
<keyword evidence="4 7" id="KW-0812">Transmembrane</keyword>
<dbReference type="Gene3D" id="2.40.170.20">
    <property type="entry name" value="TonB-dependent receptor, beta-barrel domain"/>
    <property type="match status" value="1"/>
</dbReference>
<sequence length="1197" mass="135537">MKKKSLLGIFYPMRPSPKLLLTMKLVFIIMTCMLLHTYGATYAQHVTITERNVSLDHILKKMRQQTGYDFLLDKAIFQHFPSIPVDLRNVTLEQALQSLTKGRNLRFSIEGKSVVITSVQPFKSKDETTDNRQSLQKGLAGLVVGGKSIPLAGATVKIKRTGLVAATDNKGFFRFDQLEVNDILEVSYVGYEISETMVTAGQLAQKEYMIINMKPMLRSLEEVTIVNTGFQKLNRENITGSVTTVTSKDIEKRNSINVMDNLEGIVPGLVQYQGRATIRGTSTMEASTGILVVVDGLPIEGSIADVNPYDIETVTVLKDAAAAAIYGARASNGVIVVSTKKAIEKGRTAVEASANVTVTEKPDYSYNNFMSPSQQVDWESNYYKWWFNGGGGTVKQPIQDFENNVTTGQAITPVQYVYYELHTGRINQTELDTRLKNYKQHDFAKEYRDHALLKGVVQQYNLALRTNNGKAQNSFVLNYTNDNTGIINAFDRRINLHYKGGYRVDKWLDIDYGINSVIGKERTHNNQFAVTPFNVPSYFSLFNDDGSRAYYTNNRFNNYNTIIENRPELQSALFNHMDELERDFINTSTLNTRYYLNLNIKPFNGLSLQPMFQYEDIRTDVSGYSEEDSFTMRWLHNVYTYRYEDPVTKAVSYPSYIPKGGKLATSHLRSPNYTARFQANFDRTFHKHRFIALAGVEFRQTRSYGTNGVLLGYDDQLQTQLTNTVNFDAIDEKKMGTLWFANYPLYQYHFAEAVSMGLQKDIMHRFASGYANLTYTYDQKYNLFGSLRKDYADLFGGDEKYRGRPLWSVGASWVASNEDFIKQYSWINYLKVRASYGLTGNIRNVSALLVGTAGINNLTQEPNATVSNPPNPQLRWEKTATANIGIDFSLFESRLRGTLDWYRRKGTDLFAQRRLDPSEGFASMVINNASMVNNGVEFNLSYDWFRASSREVFGWTSNLTGSYNKNRVTDVDELTRNPMTLAAGDSYRKGFPVNSLFSFRFAGLDNMGMAQWYNTAGVPTKTTLGPTEADAVVFSGSGDPKVTMGFNNDFSYKGFTLSIFAMYYGGHYFRARPVPLAYPSANYGAMPSYLLDSWTPEDTVTDIPGSGQYYQIAPTNQYYYSDNLVRKADFIKIRNIALGYLLPTDLAERIKAKNLKLRFQLNNPRSLWIRQNDVHIDPETGGAPLQTSFVFGINANF</sequence>
<name>A0A420G0G1_9SPHI</name>
<keyword evidence="2 7" id="KW-0813">Transport</keyword>
<dbReference type="SUPFAM" id="SSF49464">
    <property type="entry name" value="Carboxypeptidase regulatory domain-like"/>
    <property type="match status" value="1"/>
</dbReference>
<evidence type="ECO:0000256" key="5">
    <source>
        <dbReference type="ARBA" id="ARBA00023136"/>
    </source>
</evidence>
<evidence type="ECO:0000256" key="6">
    <source>
        <dbReference type="ARBA" id="ARBA00023237"/>
    </source>
</evidence>
<dbReference type="InterPro" id="IPR039426">
    <property type="entry name" value="TonB-dep_rcpt-like"/>
</dbReference>
<evidence type="ECO:0000313" key="10">
    <source>
        <dbReference type="EMBL" id="RKF38677.1"/>
    </source>
</evidence>
<dbReference type="Gene3D" id="3.55.50.30">
    <property type="match status" value="1"/>
</dbReference>
<organism evidence="10 11">
    <name type="scientific">Sphingobacterium siyangense</name>
    <dbReference type="NCBI Taxonomy" id="459529"/>
    <lineage>
        <taxon>Bacteria</taxon>
        <taxon>Pseudomonadati</taxon>
        <taxon>Bacteroidota</taxon>
        <taxon>Sphingobacteriia</taxon>
        <taxon>Sphingobacteriales</taxon>
        <taxon>Sphingobacteriaceae</taxon>
        <taxon>Sphingobacterium</taxon>
    </lineage>
</organism>
<dbReference type="InterPro" id="IPR012910">
    <property type="entry name" value="Plug_dom"/>
</dbReference>
<dbReference type="EMBL" id="MCAQ01000007">
    <property type="protein sequence ID" value="RKF38677.1"/>
    <property type="molecule type" value="Genomic_DNA"/>
</dbReference>
<dbReference type="Pfam" id="PF13715">
    <property type="entry name" value="CarbopepD_reg_2"/>
    <property type="match status" value="1"/>
</dbReference>
<dbReference type="Pfam" id="PF07660">
    <property type="entry name" value="STN"/>
    <property type="match status" value="1"/>
</dbReference>
<proteinExistence type="inferred from homology"/>
<keyword evidence="3 7" id="KW-1134">Transmembrane beta strand</keyword>
<dbReference type="InterPro" id="IPR011662">
    <property type="entry name" value="Secretin/TonB_short_N"/>
</dbReference>
<evidence type="ECO:0000256" key="1">
    <source>
        <dbReference type="ARBA" id="ARBA00004571"/>
    </source>
</evidence>
<dbReference type="SUPFAM" id="SSF56935">
    <property type="entry name" value="Porins"/>
    <property type="match status" value="1"/>
</dbReference>
<evidence type="ECO:0000256" key="2">
    <source>
        <dbReference type="ARBA" id="ARBA00022448"/>
    </source>
</evidence>
<dbReference type="NCBIfam" id="TIGR04056">
    <property type="entry name" value="OMP_RagA_SusC"/>
    <property type="match status" value="1"/>
</dbReference>
<gene>
    <name evidence="10" type="ORF">BCY89_26805</name>
</gene>
<evidence type="ECO:0000259" key="8">
    <source>
        <dbReference type="Pfam" id="PF07660"/>
    </source>
</evidence>